<sequence>MIGTVARKYQNWKRFRSVYNELSRLTPRQLSDIGITRDDIMPLARSSVR</sequence>
<reference evidence="2 3" key="1">
    <citation type="submission" date="2016-11" db="EMBL/GenBank/DDBJ databases">
        <authorList>
            <person name="Jaros S."/>
            <person name="Januszkiewicz K."/>
            <person name="Wedrychowicz H."/>
        </authorList>
    </citation>
    <scope>NUCLEOTIDE SEQUENCE [LARGE SCALE GENOMIC DNA]</scope>
    <source>
        <strain evidence="2 3">DSM 22153</strain>
    </source>
</reference>
<dbReference type="OrthoDB" id="8244198at2"/>
<protein>
    <submittedName>
        <fullName evidence="2">Uncharacterized conserved protein YjiS, DUF1127 family</fullName>
    </submittedName>
</protein>
<dbReference type="Pfam" id="PF06568">
    <property type="entry name" value="YjiS-like"/>
    <property type="match status" value="1"/>
</dbReference>
<evidence type="ECO:0000313" key="3">
    <source>
        <dbReference type="Proteomes" id="UP000186002"/>
    </source>
</evidence>
<feature type="domain" description="YjiS-like" evidence="1">
    <location>
        <begin position="5"/>
        <end position="40"/>
    </location>
</feature>
<dbReference type="STRING" id="735517.SAMN05444272_3024"/>
<accession>A0A1M7L0D7</accession>
<dbReference type="RefSeq" id="WP_073014145.1">
    <property type="nucleotide sequence ID" value="NZ_FRBW01000003.1"/>
</dbReference>
<dbReference type="EMBL" id="FRBW01000003">
    <property type="protein sequence ID" value="SHM70952.1"/>
    <property type="molecule type" value="Genomic_DNA"/>
</dbReference>
<dbReference type="Proteomes" id="UP000186002">
    <property type="component" value="Unassembled WGS sequence"/>
</dbReference>
<gene>
    <name evidence="2" type="ORF">SAMN05444272_3024</name>
</gene>
<evidence type="ECO:0000259" key="1">
    <source>
        <dbReference type="Pfam" id="PF06568"/>
    </source>
</evidence>
<organism evidence="2 3">
    <name type="scientific">Roseibium suaedae</name>
    <dbReference type="NCBI Taxonomy" id="735517"/>
    <lineage>
        <taxon>Bacteria</taxon>
        <taxon>Pseudomonadati</taxon>
        <taxon>Pseudomonadota</taxon>
        <taxon>Alphaproteobacteria</taxon>
        <taxon>Hyphomicrobiales</taxon>
        <taxon>Stappiaceae</taxon>
        <taxon>Roseibium</taxon>
    </lineage>
</organism>
<name>A0A1M7L0D7_9HYPH</name>
<dbReference type="AlphaFoldDB" id="A0A1M7L0D7"/>
<dbReference type="InterPro" id="IPR009506">
    <property type="entry name" value="YjiS-like"/>
</dbReference>
<keyword evidence="3" id="KW-1185">Reference proteome</keyword>
<evidence type="ECO:0000313" key="2">
    <source>
        <dbReference type="EMBL" id="SHM70952.1"/>
    </source>
</evidence>
<proteinExistence type="predicted"/>